<name>A0A1H0IEW6_9HYPH</name>
<gene>
    <name evidence="1" type="ORF">SAMN05192530_10590</name>
</gene>
<dbReference type="EMBL" id="FNIT01000005">
    <property type="protein sequence ID" value="SDO29611.1"/>
    <property type="molecule type" value="Genomic_DNA"/>
</dbReference>
<evidence type="ECO:0000313" key="1">
    <source>
        <dbReference type="EMBL" id="SDO29611.1"/>
    </source>
</evidence>
<reference evidence="1 2" key="1">
    <citation type="submission" date="2016-10" db="EMBL/GenBank/DDBJ databases">
        <authorList>
            <person name="de Groot N.N."/>
        </authorList>
    </citation>
    <scope>NUCLEOTIDE SEQUENCE [LARGE SCALE GENOMIC DNA]</scope>
    <source>
        <strain evidence="2">L7-484,KACC 16230,DSM 25025</strain>
    </source>
</reference>
<sequence length="68" mass="7889">MYNLFQHREDPSIVCALPDGGRLPPFLRERAWRFGGKVDDIRAEQLSFDVATVDAVLRQTGFYIYTRL</sequence>
<dbReference type="Proteomes" id="UP000198793">
    <property type="component" value="Unassembled WGS sequence"/>
</dbReference>
<evidence type="ECO:0000313" key="2">
    <source>
        <dbReference type="Proteomes" id="UP000198793"/>
    </source>
</evidence>
<organism evidence="1 2">
    <name type="scientific">Aureimonas jatrophae</name>
    <dbReference type="NCBI Taxonomy" id="1166073"/>
    <lineage>
        <taxon>Bacteria</taxon>
        <taxon>Pseudomonadati</taxon>
        <taxon>Pseudomonadota</taxon>
        <taxon>Alphaproteobacteria</taxon>
        <taxon>Hyphomicrobiales</taxon>
        <taxon>Aurantimonadaceae</taxon>
        <taxon>Aureimonas</taxon>
    </lineage>
</organism>
<dbReference type="STRING" id="1166073.SAMN05192530_10590"/>
<accession>A0A1H0IEW6</accession>
<proteinExistence type="predicted"/>
<dbReference type="RefSeq" id="WP_090673557.1">
    <property type="nucleotide sequence ID" value="NZ_FNIT01000005.1"/>
</dbReference>
<dbReference type="OrthoDB" id="7916358at2"/>
<protein>
    <submittedName>
        <fullName evidence="1">Uncharacterized protein</fullName>
    </submittedName>
</protein>
<keyword evidence="2" id="KW-1185">Reference proteome</keyword>
<dbReference type="AlphaFoldDB" id="A0A1H0IEW6"/>